<accession>I5BZQ4</accession>
<dbReference type="OrthoDB" id="1141916at2"/>
<keyword evidence="1" id="KW-0732">Signal</keyword>
<dbReference type="InterPro" id="IPR019847">
    <property type="entry name" value="Gliding_motility_assoc_GldN"/>
</dbReference>
<dbReference type="EMBL" id="AJYA01000035">
    <property type="protein sequence ID" value="EIM75056.1"/>
    <property type="molecule type" value="Genomic_DNA"/>
</dbReference>
<gene>
    <name evidence="2" type="ORF">A3SI_14524</name>
</gene>
<feature type="signal peptide" evidence="1">
    <location>
        <begin position="1"/>
        <end position="23"/>
    </location>
</feature>
<reference evidence="2 3" key="1">
    <citation type="submission" date="2012-05" db="EMBL/GenBank/DDBJ databases">
        <title>Genome sequence of Nitritalea halalkaliphila LW7.</title>
        <authorList>
            <person name="Jangir P.K."/>
            <person name="Singh A."/>
            <person name="Shivaji S."/>
            <person name="Sharma R."/>
        </authorList>
    </citation>
    <scope>NUCLEOTIDE SEQUENCE [LARGE SCALE GENOMIC DNA]</scope>
    <source>
        <strain evidence="2 3">LW7</strain>
    </source>
</reference>
<dbReference type="STRING" id="1189621.A3SI_14524"/>
<evidence type="ECO:0000313" key="2">
    <source>
        <dbReference type="EMBL" id="EIM75056.1"/>
    </source>
</evidence>
<evidence type="ECO:0000313" key="3">
    <source>
        <dbReference type="Proteomes" id="UP000005551"/>
    </source>
</evidence>
<name>I5BZQ4_9BACT</name>
<dbReference type="RefSeq" id="WP_009056144.1">
    <property type="nucleotide sequence ID" value="NZ_AJYA01000035.1"/>
</dbReference>
<dbReference type="Proteomes" id="UP000005551">
    <property type="component" value="Unassembled WGS sequence"/>
</dbReference>
<dbReference type="NCBIfam" id="TIGR03523">
    <property type="entry name" value="GldN"/>
    <property type="match status" value="1"/>
</dbReference>
<keyword evidence="3" id="KW-1185">Reference proteome</keyword>
<protein>
    <submittedName>
        <fullName evidence="2">Gliding motility associated protein GldN</fullName>
    </submittedName>
</protein>
<comment type="caution">
    <text evidence="2">The sequence shown here is derived from an EMBL/GenBank/DDBJ whole genome shotgun (WGS) entry which is preliminary data.</text>
</comment>
<proteinExistence type="predicted"/>
<organism evidence="2 3">
    <name type="scientific">Nitritalea halalkaliphila LW7</name>
    <dbReference type="NCBI Taxonomy" id="1189621"/>
    <lineage>
        <taxon>Bacteria</taxon>
        <taxon>Pseudomonadati</taxon>
        <taxon>Bacteroidota</taxon>
        <taxon>Cytophagia</taxon>
        <taxon>Cytophagales</taxon>
        <taxon>Cyclobacteriaceae</taxon>
        <taxon>Nitritalea</taxon>
    </lineage>
</organism>
<dbReference type="PATRIC" id="fig|1189621.3.peg.3025"/>
<feature type="chain" id="PRO_5003700333" evidence="1">
    <location>
        <begin position="24"/>
        <end position="269"/>
    </location>
</feature>
<dbReference type="Pfam" id="PF19841">
    <property type="entry name" value="GldN"/>
    <property type="match status" value="1"/>
</dbReference>
<dbReference type="AlphaFoldDB" id="I5BZQ4"/>
<sequence>MAQVKYSIAIGILLFMFCATAFAQRATSVSPSGYGDRKFRVDTLFSAKSIREDDKMYQVEIWRRIDLREKFNLSWFGSGDSRRNGVINNIYKAIVEENALEVFADDEFKRPLSISEFQERFWVNAAGDSIFVKNLYYLDFKEDFIFDKHHSQVRFDIKYIELVMPSQTNANAGQKTIGFIRFKDFYEYFSDREDAVWYNYANTSKHLTYDQAFDLRMFRSVVRRFTNPDEALIADLIPVNHPNPDFQAYIEALDFEYRLLEFENGLWEW</sequence>
<evidence type="ECO:0000256" key="1">
    <source>
        <dbReference type="SAM" id="SignalP"/>
    </source>
</evidence>